<dbReference type="InterPro" id="IPR010064">
    <property type="entry name" value="HK97-gp10_tail"/>
</dbReference>
<name>A0A2W5T6I2_9BACT</name>
<evidence type="ECO:0000313" key="2">
    <source>
        <dbReference type="Proteomes" id="UP000249061"/>
    </source>
</evidence>
<dbReference type="AlphaFoldDB" id="A0A2W5T6I2"/>
<proteinExistence type="predicted"/>
<sequence length="150" mass="16188">MKIQGLKQLDKQLKHLAEDTRPKVLKAAVRAAFKPVVTAAMAKVPVDTGELRAGITVATGQKDKTVAAGIVIANNTTAMKQARVAAAAFGEEQLRGAPARRWHLTELGTKTQAAQPFLRPALDENASTVSERLKEELQKRIDKAIKKGRG</sequence>
<evidence type="ECO:0000313" key="1">
    <source>
        <dbReference type="EMBL" id="PZR07075.1"/>
    </source>
</evidence>
<evidence type="ECO:0008006" key="3">
    <source>
        <dbReference type="Google" id="ProtNLM"/>
    </source>
</evidence>
<dbReference type="NCBIfam" id="TIGR01725">
    <property type="entry name" value="phge_HK97_gp10"/>
    <property type="match status" value="1"/>
</dbReference>
<dbReference type="Pfam" id="PF04883">
    <property type="entry name" value="HK97-gp10_like"/>
    <property type="match status" value="1"/>
</dbReference>
<reference evidence="1 2" key="1">
    <citation type="submission" date="2017-08" db="EMBL/GenBank/DDBJ databases">
        <title>Infants hospitalized years apart are colonized by the same room-sourced microbial strains.</title>
        <authorList>
            <person name="Brooks B."/>
            <person name="Olm M.R."/>
            <person name="Firek B.A."/>
            <person name="Baker R."/>
            <person name="Thomas B.C."/>
            <person name="Morowitz M.J."/>
            <person name="Banfield J.F."/>
        </authorList>
    </citation>
    <scope>NUCLEOTIDE SEQUENCE [LARGE SCALE GENOMIC DNA]</scope>
    <source>
        <strain evidence="1">S2_003_000_R2_14</strain>
    </source>
</reference>
<accession>A0A2W5T6I2</accession>
<organism evidence="1 2">
    <name type="scientific">Archangium gephyra</name>
    <dbReference type="NCBI Taxonomy" id="48"/>
    <lineage>
        <taxon>Bacteria</taxon>
        <taxon>Pseudomonadati</taxon>
        <taxon>Myxococcota</taxon>
        <taxon>Myxococcia</taxon>
        <taxon>Myxococcales</taxon>
        <taxon>Cystobacterineae</taxon>
        <taxon>Archangiaceae</taxon>
        <taxon>Archangium</taxon>
    </lineage>
</organism>
<protein>
    <recommendedName>
        <fullName evidence="3">HK97 gp10 family phage protein</fullName>
    </recommendedName>
</protein>
<dbReference type="Proteomes" id="UP000249061">
    <property type="component" value="Unassembled WGS sequence"/>
</dbReference>
<gene>
    <name evidence="1" type="ORF">DI536_28890</name>
</gene>
<dbReference type="EMBL" id="QFQP01000034">
    <property type="protein sequence ID" value="PZR07075.1"/>
    <property type="molecule type" value="Genomic_DNA"/>
</dbReference>
<comment type="caution">
    <text evidence="1">The sequence shown here is derived from an EMBL/GenBank/DDBJ whole genome shotgun (WGS) entry which is preliminary data.</text>
</comment>